<feature type="region of interest" description="Disordered" evidence="1">
    <location>
        <begin position="736"/>
        <end position="759"/>
    </location>
</feature>
<evidence type="ECO:0000256" key="1">
    <source>
        <dbReference type="SAM" id="MobiDB-lite"/>
    </source>
</evidence>
<feature type="transmembrane region" description="Helical" evidence="2">
    <location>
        <begin position="150"/>
        <end position="176"/>
    </location>
</feature>
<dbReference type="EMBL" id="LT608272">
    <property type="protein sequence ID" value="SCO59838.1"/>
    <property type="molecule type" value="Genomic_DNA"/>
</dbReference>
<dbReference type="VEuPathDB" id="PlasmoDB:PBANKA_0827400"/>
<feature type="transmembrane region" description="Helical" evidence="2">
    <location>
        <begin position="1201"/>
        <end position="1222"/>
    </location>
</feature>
<dbReference type="Proteomes" id="UP000069549">
    <property type="component" value="Chromosome 8"/>
</dbReference>
<dbReference type="EMBL" id="LT608144">
    <property type="protein sequence ID" value="SCM21488.1"/>
    <property type="molecule type" value="Genomic_DNA"/>
</dbReference>
<feature type="region of interest" description="Disordered" evidence="1">
    <location>
        <begin position="339"/>
        <end position="364"/>
    </location>
</feature>
<keyword evidence="2" id="KW-0812">Transmembrane</keyword>
<evidence type="ECO:0000313" key="12">
    <source>
        <dbReference type="Proteomes" id="UP000516480"/>
    </source>
</evidence>
<keyword evidence="2" id="KW-1133">Transmembrane helix</keyword>
<dbReference type="EMBL" id="LT608256">
    <property type="protein sequence ID" value="SCO61133.1"/>
    <property type="molecule type" value="Genomic_DNA"/>
</dbReference>
<dbReference type="Proteomes" id="UP000219860">
    <property type="component" value="Chromosome 8"/>
</dbReference>
<feature type="transmembrane region" description="Helical" evidence="2">
    <location>
        <begin position="1286"/>
        <end position="1306"/>
    </location>
</feature>
<evidence type="ECO:0000313" key="6">
    <source>
        <dbReference type="EMBL" id="SCO59838.1"/>
    </source>
</evidence>
<feature type="transmembrane region" description="Helical" evidence="2">
    <location>
        <begin position="47"/>
        <end position="66"/>
    </location>
</feature>
<evidence type="ECO:0000313" key="3">
    <source>
        <dbReference type="EMBL" id="CXI35224.1"/>
    </source>
</evidence>
<evidence type="ECO:0000256" key="2">
    <source>
        <dbReference type="SAM" id="Phobius"/>
    </source>
</evidence>
<evidence type="ECO:0000313" key="5">
    <source>
        <dbReference type="EMBL" id="SCN24691.1"/>
    </source>
</evidence>
<dbReference type="OrthoDB" id="392416at2759"/>
<feature type="transmembrane region" description="Helical" evidence="2">
    <location>
        <begin position="127"/>
        <end position="144"/>
    </location>
</feature>
<dbReference type="Proteomes" id="UP000219974">
    <property type="component" value="Chromosome 8"/>
</dbReference>
<evidence type="ECO:0000313" key="4">
    <source>
        <dbReference type="EMBL" id="SCM21488.1"/>
    </source>
</evidence>
<dbReference type="OMA" id="CQQNNIS"/>
<dbReference type="EMBL" id="LT160028">
    <property type="protein sequence ID" value="CXI35224.1"/>
    <property type="molecule type" value="Genomic_DNA"/>
</dbReference>
<dbReference type="Proteomes" id="UP000220214">
    <property type="component" value="Chromosome 8"/>
</dbReference>
<proteinExistence type="predicted"/>
<dbReference type="Proteomes" id="UP000516480">
    <property type="component" value="Chromosome 8"/>
</dbReference>
<evidence type="ECO:0000313" key="8">
    <source>
        <dbReference type="Proteomes" id="UP000069549"/>
    </source>
</evidence>
<dbReference type="EMBL" id="LT614634">
    <property type="protein sequence ID" value="SCN24691.1"/>
    <property type="molecule type" value="Genomic_DNA"/>
</dbReference>
<feature type="transmembrane region" description="Helical" evidence="2">
    <location>
        <begin position="1252"/>
        <end position="1274"/>
    </location>
</feature>
<feature type="transmembrane region" description="Helical" evidence="2">
    <location>
        <begin position="12"/>
        <end position="32"/>
    </location>
</feature>
<protein>
    <submittedName>
        <fullName evidence="3">Uncharacterized protein</fullName>
    </submittedName>
</protein>
<sequence length="1318" mass="155932">MKKSIDYINMFFINSIHSLILLIFMCIFFFLLDGVNTFEFISIQERITQIIWCSFFVLQIGLLKIAEVFSNNSNKKQIVYINYMLVACVFLAPLSSSLLFTSALSWIKAIYFIYSLGLITSIRIRELFLICLITFSSGCIRFYYSFTDSTVVFCFITLLAVHLFIPIISHIVLFFLAKQIAYIKQNPLRAFDNIESYFHELEKRAILIRNNLIYCQQNNISVDILGNNLFEYEVNDGVKKIKTVNKVGLYSYESEYSLNKIQCETPFDVSDVNYSSFNSFNIEIEKDIFQNEDRSMNTKKNKRLSNTRPSSIFMDKFINNAVNINRKIEYSAENDKIRTNDKKNSKSNEQEIDKKENKNWNHECAMDKTDDRKYSFLNKHGSEKSNGSIGKNKKELSNNKLCNMNELETHQINKNIEKINTTKYDIYNNTVVHKNFSLLRNGLVKFNRKRNILLSEELKKKINYIYFDKNGNIKQSKIIPLYVLERHNLNDISKYLKSEKSKNNGENNYYYQLFKILNENKKLFTNSKGKQYTNLNLLSNIKSVESSQAMNIDIENNHYNKNRKQYSGIKEKGNNNSKVINNFNSDLMRTLEKRKSSNYKLKTTSKGGSIEYNKGSYYNDQNSNANIGSKQIMKENQKSTRVFYLINHGETEEKNENEYECSDFIEGKKNINKFHCLLSNNVENNFLVKNNHKFYINKSYSKKNALYSEESSYYASSCNYGFFVDDAIDNSIEEEHIESDENSKTEENSSSSLNTSPTIKTCCRGKKWILRGERKKKNRKNFENKIYEQMGHENNEINPITQEGDDNVNIKNEKMGRNVSKCWIQKKEKSFYFGEHSKSSNFFNEDVNKDNIEVSEKNDESLVNHDEDVFYKNSKESEEMSKKEVKHCRDKLSSNTWGRCLSKNDKNKKIDMQSKCYQTLLSKRTESYILTKKKHFFKFYDFISLDYMKNPDNVVGSKNKNIFDYIKMFFLSLKCISHIFEKIKLYYDKNGTKKKYWENYNDIFYKSEWKYNMQDNELEYILNYKNFKSWYDYWVKNILFNYFKRTRLLILILLILNVLIVYLQMHIFYFLFKNEKINDNADFNILNRIDAFIRFYNEKMFGLKTQMNIGIIENIDSIVNDNIFKKYTYIRIPIQLGINILLVIPSFIIKNSRSIKILHICSILNCLVNIFFGMVDITYSLNNKIYDTQQIYKILNHFNVFDIYLIGKLITSIFIIPFITNFSEAQTRSLVYFSCFSYISTFYYSFSPLSFSIKLMFITNFILLIAISMITIYFTRLVAKSRKMLFVKYVLPYFIYLTFLSTSMNVHREIQEGKREQT</sequence>
<evidence type="ECO:0000313" key="9">
    <source>
        <dbReference type="Proteomes" id="UP000219860"/>
    </source>
</evidence>
<feature type="compositionally biased region" description="Low complexity" evidence="1">
    <location>
        <begin position="748"/>
        <end position="758"/>
    </location>
</feature>
<evidence type="ECO:0000313" key="7">
    <source>
        <dbReference type="EMBL" id="SCO61133.1"/>
    </source>
</evidence>
<feature type="transmembrane region" description="Helical" evidence="2">
    <location>
        <begin position="78"/>
        <end position="97"/>
    </location>
</feature>
<feature type="transmembrane region" description="Helical" evidence="2">
    <location>
        <begin position="1160"/>
        <end position="1181"/>
    </location>
</feature>
<gene>
    <name evidence="3" type="ORF">PBK173_000170400</name>
    <name evidence="5" type="ORF">PBNK65E_000163300</name>
    <name evidence="4" type="ORF">PBNK65NY_000162500</name>
    <name evidence="7" type="ORF">PBSP11A_000162500</name>
    <name evidence="6" type="ORF">PBSP11RLL_000162600</name>
</gene>
<keyword evidence="2" id="KW-0472">Membrane</keyword>
<evidence type="ECO:0000313" key="10">
    <source>
        <dbReference type="Proteomes" id="UP000219974"/>
    </source>
</evidence>
<organism evidence="3 8">
    <name type="scientific">Plasmodium berghei</name>
    <dbReference type="NCBI Taxonomy" id="5821"/>
    <lineage>
        <taxon>Eukaryota</taxon>
        <taxon>Sar</taxon>
        <taxon>Alveolata</taxon>
        <taxon>Apicomplexa</taxon>
        <taxon>Aconoidasida</taxon>
        <taxon>Haemosporida</taxon>
        <taxon>Plasmodiidae</taxon>
        <taxon>Plasmodium</taxon>
        <taxon>Plasmodium (Vinckeia)</taxon>
    </lineage>
</organism>
<accession>A0A0Y9W871</accession>
<feature type="transmembrane region" description="Helical" evidence="2">
    <location>
        <begin position="1048"/>
        <end position="1072"/>
    </location>
</feature>
<name>A0A0Y9W871_PLABE</name>
<reference evidence="3 8" key="1">
    <citation type="submission" date="2016-02" db="EMBL/GenBank/DDBJ databases">
        <authorList>
            <consortium name="Pathogen Informatics"/>
        </authorList>
    </citation>
    <scope>NUCLEOTIDE SEQUENCE [LARGE SCALE GENOMIC DNA]</scope>
    <source>
        <strain evidence="3 8">K173</strain>
        <strain evidence="4 12">NK65 ny</strain>
        <strain evidence="5 11">NK65e</strain>
        <strain evidence="7 9">SP11 Antwerpcl1</strain>
        <strain evidence="6 10">SP11 RLL</strain>
    </source>
</reference>
<evidence type="ECO:0000313" key="11">
    <source>
        <dbReference type="Proteomes" id="UP000220214"/>
    </source>
</evidence>
<feature type="transmembrane region" description="Helical" evidence="2">
    <location>
        <begin position="1229"/>
        <end position="1246"/>
    </location>
</feature>